<sequence>MKLLYLWGLSVHQGHSEPLMQFVSDLGAIAPEANIFTMVMAMEATMVFLFSAIRHGGLKAYIQSNTANINYNNNNYDNDAKVTAHRLTQYNKWSLVIGLVFGWALMGTASFRTSEGIIVLVVHGFHACIGFSLIMLDMGLQSEIAYARGRPWTGRFRRFLAVVSFTLILVMMVMMGWSLLELDNPFHFMNINIRMRWSESQPGYLPHVISAFLEWAVILIVCPYFWTFISEFKGYSLSFKVENKRKELQTDV</sequence>
<name>A0A7R9LLQ9_9ACAR</name>
<evidence type="ECO:0000256" key="3">
    <source>
        <dbReference type="ARBA" id="ARBA00022692"/>
    </source>
</evidence>
<dbReference type="PANTHER" id="PTHR21324">
    <property type="entry name" value="FASTING-INDUCIBLE INTEGRAL MEMBRANE PROTEIN TM6P1-RELATED"/>
    <property type="match status" value="1"/>
</dbReference>
<keyword evidence="9" id="KW-1185">Reference proteome</keyword>
<evidence type="ECO:0000256" key="2">
    <source>
        <dbReference type="ARBA" id="ARBA00006565"/>
    </source>
</evidence>
<gene>
    <name evidence="8" type="ORF">OSB1V03_LOCUS19860</name>
</gene>
<feature type="transmembrane region" description="Helical" evidence="6">
    <location>
        <begin position="159"/>
        <end position="180"/>
    </location>
</feature>
<comment type="similarity">
    <text evidence="2">Belongs to the DRAM/TMEM150 family.</text>
</comment>
<keyword evidence="4 6" id="KW-1133">Transmembrane helix</keyword>
<dbReference type="InterPro" id="IPR019402">
    <property type="entry name" value="CWH43_N"/>
</dbReference>
<feature type="domain" description="CWH43-like N-terminal" evidence="7">
    <location>
        <begin position="3"/>
        <end position="234"/>
    </location>
</feature>
<evidence type="ECO:0000313" key="9">
    <source>
        <dbReference type="Proteomes" id="UP000759131"/>
    </source>
</evidence>
<evidence type="ECO:0000313" key="8">
    <source>
        <dbReference type="EMBL" id="CAD7644003.1"/>
    </source>
</evidence>
<protein>
    <recommendedName>
        <fullName evidence="7">CWH43-like N-terminal domain-containing protein</fullName>
    </recommendedName>
</protein>
<evidence type="ECO:0000256" key="4">
    <source>
        <dbReference type="ARBA" id="ARBA00022989"/>
    </source>
</evidence>
<feature type="transmembrane region" description="Helical" evidence="6">
    <location>
        <begin position="117"/>
        <end position="138"/>
    </location>
</feature>
<comment type="subcellular location">
    <subcellularLocation>
        <location evidence="1">Endomembrane system</location>
        <topology evidence="1">Multi-pass membrane protein</topology>
    </subcellularLocation>
</comment>
<dbReference type="PANTHER" id="PTHR21324:SF9">
    <property type="entry name" value="TRANSMEMBRANE PROTEIN 150A"/>
    <property type="match status" value="1"/>
</dbReference>
<dbReference type="EMBL" id="OC884987">
    <property type="protein sequence ID" value="CAD7644003.1"/>
    <property type="molecule type" value="Genomic_DNA"/>
</dbReference>
<dbReference type="AlphaFoldDB" id="A0A7R9LLQ9"/>
<dbReference type="OrthoDB" id="6515867at2759"/>
<dbReference type="GO" id="GO:0012505">
    <property type="term" value="C:endomembrane system"/>
    <property type="evidence" value="ECO:0007669"/>
    <property type="project" value="UniProtKB-SubCell"/>
</dbReference>
<feature type="transmembrane region" description="Helical" evidence="6">
    <location>
        <begin position="35"/>
        <end position="53"/>
    </location>
</feature>
<feature type="transmembrane region" description="Helical" evidence="6">
    <location>
        <begin position="93"/>
        <end position="111"/>
    </location>
</feature>
<evidence type="ECO:0000256" key="1">
    <source>
        <dbReference type="ARBA" id="ARBA00004127"/>
    </source>
</evidence>
<evidence type="ECO:0000259" key="7">
    <source>
        <dbReference type="Pfam" id="PF10277"/>
    </source>
</evidence>
<organism evidence="8">
    <name type="scientific">Medioppia subpectinata</name>
    <dbReference type="NCBI Taxonomy" id="1979941"/>
    <lineage>
        <taxon>Eukaryota</taxon>
        <taxon>Metazoa</taxon>
        <taxon>Ecdysozoa</taxon>
        <taxon>Arthropoda</taxon>
        <taxon>Chelicerata</taxon>
        <taxon>Arachnida</taxon>
        <taxon>Acari</taxon>
        <taxon>Acariformes</taxon>
        <taxon>Sarcoptiformes</taxon>
        <taxon>Oribatida</taxon>
        <taxon>Brachypylina</taxon>
        <taxon>Oppioidea</taxon>
        <taxon>Oppiidae</taxon>
        <taxon>Medioppia</taxon>
    </lineage>
</organism>
<dbReference type="InterPro" id="IPR050911">
    <property type="entry name" value="DRAM/TMEM150_Autophagy_Mod"/>
</dbReference>
<dbReference type="EMBL" id="CAJPIZ010030412">
    <property type="protein sequence ID" value="CAG2119913.1"/>
    <property type="molecule type" value="Genomic_DNA"/>
</dbReference>
<evidence type="ECO:0000256" key="5">
    <source>
        <dbReference type="ARBA" id="ARBA00023136"/>
    </source>
</evidence>
<dbReference type="Pfam" id="PF10277">
    <property type="entry name" value="Frag1"/>
    <property type="match status" value="1"/>
</dbReference>
<reference evidence="8" key="1">
    <citation type="submission" date="2020-11" db="EMBL/GenBank/DDBJ databases">
        <authorList>
            <person name="Tran Van P."/>
        </authorList>
    </citation>
    <scope>NUCLEOTIDE SEQUENCE</scope>
</reference>
<keyword evidence="5 6" id="KW-0472">Membrane</keyword>
<feature type="transmembrane region" description="Helical" evidence="6">
    <location>
        <begin position="204"/>
        <end position="226"/>
    </location>
</feature>
<proteinExistence type="inferred from homology"/>
<dbReference type="Proteomes" id="UP000759131">
    <property type="component" value="Unassembled WGS sequence"/>
</dbReference>
<accession>A0A7R9LLQ9</accession>
<evidence type="ECO:0000256" key="6">
    <source>
        <dbReference type="SAM" id="Phobius"/>
    </source>
</evidence>
<keyword evidence="3 6" id="KW-0812">Transmembrane</keyword>